<dbReference type="AlphaFoldDB" id="A0A9P4LYJ6"/>
<evidence type="ECO:0000256" key="15">
    <source>
        <dbReference type="PROSITE-ProRule" id="PRU01032"/>
    </source>
</evidence>
<feature type="active site" description="Charge relay system" evidence="15">
    <location>
        <position position="271"/>
    </location>
</feature>
<sequence length="597" mass="64481">MGLWLLYRPAGAFAAVHERLASLPYGWTEKSAPSTEKRITLQVGLSQQNMDQLISQLYAVSTPGGASYGQHLDRDDVKAMIQPSDEADQAVQSWLKSEGAEAVYSDGSWVSFVTTVGNANKMLNASFMHYEYEGSTKLRTTEYSVPDSLSEHIDLIWPTTFFGKTVASAPLKALKASEISSRAADLDSSCSKTITPTCLKELYNSTDYTPDASSGSVVAFGSFLNQSARYKDLELYETKFGITSLNFTTELINGATNDQARDDNHDEANLDVQNIIGVSNPLPVTQFITGGSPPFVPNLDEPTDADNENEPYLPYYQYLLDKTNDELPQVISNSYGDDEQTVPIKYAKRVCNMIAELGVRGITVLESSGDTGVGGPCLSNDGTDQPQFTPAFPGTCPYITAVGGTQSVSPEVAWTDSTGGFSNYFERPSYQDDKVQEYLDNYISAETLAYYEPYTNTSMRGFPDVSAHSLSPYYYVYTNNAASLSGGTSAASPVFAAIVGMLNDARLRDGKTALGFLNPWLYSDGFNYLNDITGGGSVGCNGENGQTGASYDGSGIIPWASWNATVGWDPVTGLGTPDFGKLKDAVLALDTLPTTKA</sequence>
<dbReference type="EMBL" id="ML978726">
    <property type="protein sequence ID" value="KAF2086023.1"/>
    <property type="molecule type" value="Genomic_DNA"/>
</dbReference>
<dbReference type="InterPro" id="IPR030400">
    <property type="entry name" value="Sedolisin_dom"/>
</dbReference>
<comment type="catalytic activity">
    <reaction evidence="1">
        <text>Release of an N-terminal tripeptide from a polypeptide.</text>
        <dbReference type="EC" id="3.4.14.10"/>
    </reaction>
</comment>
<evidence type="ECO:0000256" key="5">
    <source>
        <dbReference type="ARBA" id="ARBA00022525"/>
    </source>
</evidence>
<evidence type="ECO:0000256" key="9">
    <source>
        <dbReference type="ARBA" id="ARBA00022801"/>
    </source>
</evidence>
<organism evidence="17 18">
    <name type="scientific">Saccharata proteae CBS 121410</name>
    <dbReference type="NCBI Taxonomy" id="1314787"/>
    <lineage>
        <taxon>Eukaryota</taxon>
        <taxon>Fungi</taxon>
        <taxon>Dikarya</taxon>
        <taxon>Ascomycota</taxon>
        <taxon>Pezizomycotina</taxon>
        <taxon>Dothideomycetes</taxon>
        <taxon>Dothideomycetes incertae sedis</taxon>
        <taxon>Botryosphaeriales</taxon>
        <taxon>Saccharataceae</taxon>
        <taxon>Saccharata</taxon>
    </lineage>
</organism>
<feature type="active site" description="Charge relay system" evidence="15">
    <location>
        <position position="267"/>
    </location>
</feature>
<evidence type="ECO:0000256" key="14">
    <source>
        <dbReference type="ARBA" id="ARBA00023180"/>
    </source>
</evidence>
<name>A0A9P4LYJ6_9PEZI</name>
<evidence type="ECO:0000313" key="17">
    <source>
        <dbReference type="EMBL" id="KAF2086023.1"/>
    </source>
</evidence>
<dbReference type="OrthoDB" id="409122at2759"/>
<dbReference type="Pfam" id="PF09286">
    <property type="entry name" value="Pro-kuma_activ"/>
    <property type="match status" value="1"/>
</dbReference>
<feature type="binding site" evidence="15">
    <location>
        <position position="531"/>
    </location>
    <ligand>
        <name>Ca(2+)</name>
        <dbReference type="ChEBI" id="CHEBI:29108"/>
    </ligand>
</feature>
<dbReference type="CDD" id="cd11377">
    <property type="entry name" value="Pro-peptidase_S53"/>
    <property type="match status" value="1"/>
</dbReference>
<dbReference type="SMART" id="SM00944">
    <property type="entry name" value="Pro-kuma_activ"/>
    <property type="match status" value="1"/>
</dbReference>
<comment type="function">
    <text evidence="2">Secreted tripeptidyl-peptidase which degrades proteins at acidic pHs and is involved in virulence.</text>
</comment>
<evidence type="ECO:0000256" key="7">
    <source>
        <dbReference type="ARBA" id="ARBA00022723"/>
    </source>
</evidence>
<evidence type="ECO:0000313" key="18">
    <source>
        <dbReference type="Proteomes" id="UP000799776"/>
    </source>
</evidence>
<dbReference type="GO" id="GO:0008240">
    <property type="term" value="F:tripeptidyl-peptidase activity"/>
    <property type="evidence" value="ECO:0007669"/>
    <property type="project" value="UniProtKB-EC"/>
</dbReference>
<dbReference type="PANTHER" id="PTHR14218">
    <property type="entry name" value="PROTEASE S8 TRIPEPTIDYL PEPTIDASE I CLN2"/>
    <property type="match status" value="1"/>
</dbReference>
<keyword evidence="14" id="KW-0325">Glycoprotein</keyword>
<dbReference type="SUPFAM" id="SSF52743">
    <property type="entry name" value="Subtilisin-like"/>
    <property type="match status" value="1"/>
</dbReference>
<dbReference type="GO" id="GO:0005576">
    <property type="term" value="C:extracellular region"/>
    <property type="evidence" value="ECO:0007669"/>
    <property type="project" value="UniProtKB-SubCell"/>
</dbReference>
<dbReference type="GO" id="GO:0046872">
    <property type="term" value="F:metal ion binding"/>
    <property type="evidence" value="ECO:0007669"/>
    <property type="project" value="UniProtKB-UniRule"/>
</dbReference>
<dbReference type="PROSITE" id="PS51695">
    <property type="entry name" value="SEDOLISIN"/>
    <property type="match status" value="1"/>
</dbReference>
<dbReference type="GO" id="GO:0006508">
    <property type="term" value="P:proteolysis"/>
    <property type="evidence" value="ECO:0007669"/>
    <property type="project" value="UniProtKB-KW"/>
</dbReference>
<keyword evidence="6 15" id="KW-0645">Protease</keyword>
<keyword evidence="5" id="KW-0964">Secreted</keyword>
<feature type="binding site" evidence="15">
    <location>
        <position position="532"/>
    </location>
    <ligand>
        <name>Ca(2+)</name>
        <dbReference type="ChEBI" id="CHEBI:29108"/>
    </ligand>
</feature>
<dbReference type="InterPro" id="IPR000209">
    <property type="entry name" value="Peptidase_S8/S53_dom"/>
</dbReference>
<evidence type="ECO:0000256" key="2">
    <source>
        <dbReference type="ARBA" id="ARBA00002451"/>
    </source>
</evidence>
<reference evidence="17" key="1">
    <citation type="journal article" date="2020" name="Stud. Mycol.">
        <title>101 Dothideomycetes genomes: a test case for predicting lifestyles and emergence of pathogens.</title>
        <authorList>
            <person name="Haridas S."/>
            <person name="Albert R."/>
            <person name="Binder M."/>
            <person name="Bloem J."/>
            <person name="Labutti K."/>
            <person name="Salamov A."/>
            <person name="Andreopoulos B."/>
            <person name="Baker S."/>
            <person name="Barry K."/>
            <person name="Bills G."/>
            <person name="Bluhm B."/>
            <person name="Cannon C."/>
            <person name="Castanera R."/>
            <person name="Culley D."/>
            <person name="Daum C."/>
            <person name="Ezra D."/>
            <person name="Gonzalez J."/>
            <person name="Henrissat B."/>
            <person name="Kuo A."/>
            <person name="Liang C."/>
            <person name="Lipzen A."/>
            <person name="Lutzoni F."/>
            <person name="Magnuson J."/>
            <person name="Mondo S."/>
            <person name="Nolan M."/>
            <person name="Ohm R."/>
            <person name="Pangilinan J."/>
            <person name="Park H.-J."/>
            <person name="Ramirez L."/>
            <person name="Alfaro M."/>
            <person name="Sun H."/>
            <person name="Tritt A."/>
            <person name="Yoshinaga Y."/>
            <person name="Zwiers L.-H."/>
            <person name="Turgeon B."/>
            <person name="Goodwin S."/>
            <person name="Spatafora J."/>
            <person name="Crous P."/>
            <person name="Grigoriev I."/>
        </authorList>
    </citation>
    <scope>NUCLEOTIDE SEQUENCE</scope>
    <source>
        <strain evidence="17">CBS 121410</strain>
    </source>
</reference>
<evidence type="ECO:0000256" key="6">
    <source>
        <dbReference type="ARBA" id="ARBA00022670"/>
    </source>
</evidence>
<evidence type="ECO:0000256" key="12">
    <source>
        <dbReference type="ARBA" id="ARBA00023026"/>
    </source>
</evidence>
<feature type="binding site" evidence="15">
    <location>
        <position position="569"/>
    </location>
    <ligand>
        <name>Ca(2+)</name>
        <dbReference type="ChEBI" id="CHEBI:29108"/>
    </ligand>
</feature>
<evidence type="ECO:0000256" key="10">
    <source>
        <dbReference type="ARBA" id="ARBA00022825"/>
    </source>
</evidence>
<dbReference type="CDD" id="cd04056">
    <property type="entry name" value="Peptidases_S53"/>
    <property type="match status" value="1"/>
</dbReference>
<feature type="active site" description="Charge relay system" evidence="15">
    <location>
        <position position="489"/>
    </location>
</feature>
<dbReference type="FunFam" id="3.40.50.200:FF:000015">
    <property type="entry name" value="Tripeptidyl peptidase A"/>
    <property type="match status" value="1"/>
</dbReference>
<dbReference type="Proteomes" id="UP000799776">
    <property type="component" value="Unassembled WGS sequence"/>
</dbReference>
<evidence type="ECO:0000256" key="4">
    <source>
        <dbReference type="ARBA" id="ARBA00012462"/>
    </source>
</evidence>
<keyword evidence="18" id="KW-1185">Reference proteome</keyword>
<keyword evidence="10 15" id="KW-0720">Serine protease</keyword>
<keyword evidence="12" id="KW-0843">Virulence</keyword>
<keyword evidence="8" id="KW-0732">Signal</keyword>
<evidence type="ECO:0000256" key="11">
    <source>
        <dbReference type="ARBA" id="ARBA00022837"/>
    </source>
</evidence>
<keyword evidence="9 15" id="KW-0378">Hydrolase</keyword>
<comment type="caution">
    <text evidence="17">The sequence shown here is derived from an EMBL/GenBank/DDBJ whole genome shotgun (WGS) entry which is preliminary data.</text>
</comment>
<dbReference type="InterPro" id="IPR050819">
    <property type="entry name" value="Tripeptidyl-peptidase_I"/>
</dbReference>
<protein>
    <recommendedName>
        <fullName evidence="4">tripeptidyl-peptidase II</fullName>
        <ecNumber evidence="4">3.4.14.10</ecNumber>
    </recommendedName>
</protein>
<gene>
    <name evidence="17" type="ORF">K490DRAFT_74608</name>
</gene>
<feature type="domain" description="Peptidase S53" evidence="16">
    <location>
        <begin position="193"/>
        <end position="589"/>
    </location>
</feature>
<comment type="subcellular location">
    <subcellularLocation>
        <location evidence="3">Secreted</location>
        <location evidence="3">Extracellular space</location>
    </subcellularLocation>
</comment>
<evidence type="ECO:0000256" key="13">
    <source>
        <dbReference type="ARBA" id="ARBA00023145"/>
    </source>
</evidence>
<dbReference type="SUPFAM" id="SSF54897">
    <property type="entry name" value="Protease propeptides/inhibitors"/>
    <property type="match status" value="1"/>
</dbReference>
<accession>A0A9P4LYJ6</accession>
<dbReference type="EC" id="3.4.14.10" evidence="4"/>
<proteinExistence type="predicted"/>
<dbReference type="Gene3D" id="3.40.50.200">
    <property type="entry name" value="Peptidase S8/S53 domain"/>
    <property type="match status" value="1"/>
</dbReference>
<evidence type="ECO:0000256" key="8">
    <source>
        <dbReference type="ARBA" id="ARBA00022729"/>
    </source>
</evidence>
<dbReference type="InterPro" id="IPR036852">
    <property type="entry name" value="Peptidase_S8/S53_dom_sf"/>
</dbReference>
<dbReference type="PANTHER" id="PTHR14218:SF34">
    <property type="entry name" value="TRIPEPTIDYL-PEPTIDASE SED4"/>
    <property type="match status" value="1"/>
</dbReference>
<evidence type="ECO:0000259" key="16">
    <source>
        <dbReference type="PROSITE" id="PS51695"/>
    </source>
</evidence>
<comment type="cofactor">
    <cofactor evidence="15">
        <name>Ca(2+)</name>
        <dbReference type="ChEBI" id="CHEBI:29108"/>
    </cofactor>
    <text evidence="15">Binds 1 Ca(2+) ion per subunit.</text>
</comment>
<keyword evidence="13" id="KW-0865">Zymogen</keyword>
<feature type="binding site" evidence="15">
    <location>
        <position position="567"/>
    </location>
    <ligand>
        <name>Ca(2+)</name>
        <dbReference type="ChEBI" id="CHEBI:29108"/>
    </ligand>
</feature>
<dbReference type="GO" id="GO:0004252">
    <property type="term" value="F:serine-type endopeptidase activity"/>
    <property type="evidence" value="ECO:0007669"/>
    <property type="project" value="UniProtKB-UniRule"/>
</dbReference>
<evidence type="ECO:0000256" key="1">
    <source>
        <dbReference type="ARBA" id="ARBA00001910"/>
    </source>
</evidence>
<dbReference type="InterPro" id="IPR015366">
    <property type="entry name" value="S53_propep"/>
</dbReference>
<keyword evidence="11 15" id="KW-0106">Calcium</keyword>
<dbReference type="Pfam" id="PF00082">
    <property type="entry name" value="Peptidase_S8"/>
    <property type="match status" value="1"/>
</dbReference>
<evidence type="ECO:0000256" key="3">
    <source>
        <dbReference type="ARBA" id="ARBA00004239"/>
    </source>
</evidence>
<keyword evidence="7 15" id="KW-0479">Metal-binding</keyword>